<dbReference type="GO" id="GO:0000156">
    <property type="term" value="F:phosphorelay response regulator activity"/>
    <property type="evidence" value="ECO:0007669"/>
    <property type="project" value="TreeGrafter"/>
</dbReference>
<dbReference type="PANTHER" id="PTHR48111">
    <property type="entry name" value="REGULATOR OF RPOS"/>
    <property type="match status" value="1"/>
</dbReference>
<evidence type="ECO:0000256" key="2">
    <source>
        <dbReference type="ARBA" id="ARBA00023012"/>
    </source>
</evidence>
<dbReference type="Pfam" id="PF00072">
    <property type="entry name" value="Response_reg"/>
    <property type="match status" value="1"/>
</dbReference>
<dbReference type="AlphaFoldDB" id="A0A1W1C0Y8"/>
<dbReference type="PANTHER" id="PTHR48111:SF1">
    <property type="entry name" value="TWO-COMPONENT RESPONSE REGULATOR ORR33"/>
    <property type="match status" value="1"/>
</dbReference>
<dbReference type="Gene3D" id="1.10.10.10">
    <property type="entry name" value="Winged helix-like DNA-binding domain superfamily/Winged helix DNA-binding domain"/>
    <property type="match status" value="1"/>
</dbReference>
<dbReference type="PROSITE" id="PS51755">
    <property type="entry name" value="OMPR_PHOB"/>
    <property type="match status" value="1"/>
</dbReference>
<dbReference type="InterPro" id="IPR036388">
    <property type="entry name" value="WH-like_DNA-bd_sf"/>
</dbReference>
<gene>
    <name evidence="8" type="ORF">MNB_SV-12-1289</name>
</gene>
<dbReference type="InterPro" id="IPR039420">
    <property type="entry name" value="WalR-like"/>
</dbReference>
<protein>
    <submittedName>
        <fullName evidence="8">Two-component system response regulator DccR</fullName>
    </submittedName>
</protein>
<evidence type="ECO:0000256" key="1">
    <source>
        <dbReference type="ARBA" id="ARBA00022553"/>
    </source>
</evidence>
<accession>A0A1W1C0Y8</accession>
<dbReference type="InterPro" id="IPR001867">
    <property type="entry name" value="OmpR/PhoB-type_DNA-bd"/>
</dbReference>
<feature type="domain" description="Response regulatory" evidence="6">
    <location>
        <begin position="4"/>
        <end position="118"/>
    </location>
</feature>
<evidence type="ECO:0000313" key="8">
    <source>
        <dbReference type="EMBL" id="SFV59426.1"/>
    </source>
</evidence>
<dbReference type="PROSITE" id="PS50110">
    <property type="entry name" value="RESPONSE_REGULATORY"/>
    <property type="match status" value="1"/>
</dbReference>
<dbReference type="GO" id="GO:0006355">
    <property type="term" value="P:regulation of DNA-templated transcription"/>
    <property type="evidence" value="ECO:0007669"/>
    <property type="project" value="InterPro"/>
</dbReference>
<keyword evidence="1" id="KW-0597">Phosphoprotein</keyword>
<dbReference type="Gene3D" id="3.40.50.2300">
    <property type="match status" value="1"/>
</dbReference>
<dbReference type="SMART" id="SM00862">
    <property type="entry name" value="Trans_reg_C"/>
    <property type="match status" value="1"/>
</dbReference>
<dbReference type="Pfam" id="PF00486">
    <property type="entry name" value="Trans_reg_C"/>
    <property type="match status" value="1"/>
</dbReference>
<keyword evidence="2" id="KW-0902">Two-component regulatory system</keyword>
<dbReference type="InterPro" id="IPR001789">
    <property type="entry name" value="Sig_transdc_resp-reg_receiver"/>
</dbReference>
<keyword evidence="5" id="KW-0804">Transcription</keyword>
<dbReference type="SMART" id="SM00448">
    <property type="entry name" value="REC"/>
    <property type="match status" value="1"/>
</dbReference>
<organism evidence="8">
    <name type="scientific">hydrothermal vent metagenome</name>
    <dbReference type="NCBI Taxonomy" id="652676"/>
    <lineage>
        <taxon>unclassified sequences</taxon>
        <taxon>metagenomes</taxon>
        <taxon>ecological metagenomes</taxon>
    </lineage>
</organism>
<evidence type="ECO:0000259" key="6">
    <source>
        <dbReference type="PROSITE" id="PS50110"/>
    </source>
</evidence>
<dbReference type="GO" id="GO:0032993">
    <property type="term" value="C:protein-DNA complex"/>
    <property type="evidence" value="ECO:0007669"/>
    <property type="project" value="TreeGrafter"/>
</dbReference>
<proteinExistence type="predicted"/>
<dbReference type="SUPFAM" id="SSF52172">
    <property type="entry name" value="CheY-like"/>
    <property type="match status" value="1"/>
</dbReference>
<evidence type="ECO:0000256" key="4">
    <source>
        <dbReference type="ARBA" id="ARBA00023125"/>
    </source>
</evidence>
<dbReference type="GO" id="GO:0000976">
    <property type="term" value="F:transcription cis-regulatory region binding"/>
    <property type="evidence" value="ECO:0007669"/>
    <property type="project" value="TreeGrafter"/>
</dbReference>
<sequence>MFRKILVLEDNELLLETLGEFLADNGYGTSLAKSGQDAIDFTYKKDFDLFLLDVKVPDISGFEFLKQMRDTGCKTPAIFLTSLRDKESLAQGFGLGGDDYIKKPFDLDELLFRIQAVLARKNEEEDEIKIFDDFYINKERKRVYKADKELSLNLKDYELLCLLIENRGKVVTMEMIVDRLWKNEIANIGSIRVYITNLKKIFGKDSIFNIRAVGYRFEK</sequence>
<name>A0A1W1C0Y8_9ZZZZ</name>
<evidence type="ECO:0000256" key="3">
    <source>
        <dbReference type="ARBA" id="ARBA00023015"/>
    </source>
</evidence>
<dbReference type="GO" id="GO:0005829">
    <property type="term" value="C:cytosol"/>
    <property type="evidence" value="ECO:0007669"/>
    <property type="project" value="TreeGrafter"/>
</dbReference>
<evidence type="ECO:0000259" key="7">
    <source>
        <dbReference type="PROSITE" id="PS51755"/>
    </source>
</evidence>
<reference evidence="8" key="1">
    <citation type="submission" date="2016-10" db="EMBL/GenBank/DDBJ databases">
        <authorList>
            <person name="de Groot N.N."/>
        </authorList>
    </citation>
    <scope>NUCLEOTIDE SEQUENCE</scope>
</reference>
<keyword evidence="3" id="KW-0805">Transcription regulation</keyword>
<evidence type="ECO:0000256" key="5">
    <source>
        <dbReference type="ARBA" id="ARBA00023163"/>
    </source>
</evidence>
<keyword evidence="4" id="KW-0238">DNA-binding</keyword>
<dbReference type="CDD" id="cd00383">
    <property type="entry name" value="trans_reg_C"/>
    <property type="match status" value="1"/>
</dbReference>
<feature type="domain" description="OmpR/PhoB-type" evidence="7">
    <location>
        <begin position="125"/>
        <end position="219"/>
    </location>
</feature>
<dbReference type="EMBL" id="FPHE01000092">
    <property type="protein sequence ID" value="SFV59426.1"/>
    <property type="molecule type" value="Genomic_DNA"/>
</dbReference>
<dbReference type="InterPro" id="IPR011006">
    <property type="entry name" value="CheY-like_superfamily"/>
</dbReference>